<gene>
    <name evidence="7" type="ORF">RMCN_3892</name>
</gene>
<dbReference type="CDD" id="cd12175">
    <property type="entry name" value="2-Hacid_dh_11"/>
    <property type="match status" value="1"/>
</dbReference>
<feature type="domain" description="D-isomer specific 2-hydroxyacid dehydrogenase catalytic" evidence="5">
    <location>
        <begin position="41"/>
        <end position="329"/>
    </location>
</feature>
<feature type="domain" description="D-isomer specific 2-hydroxyacid dehydrogenase NAD-binding" evidence="6">
    <location>
        <begin position="125"/>
        <end position="296"/>
    </location>
</feature>
<sequence>MDREAVALDADSSRGRSPLRVLAHFTPGSKAIDFVAPQSDWLDIRYCAEDDDTTFYRELPEADVIWHVLRPISGDDLAKARRCLLVHKMGAGVNTIDVETATALGVAVANMPGANAPSVAEGTVLLMLAVLRRLTELDQATRVGRGWPSDPSLGETVRDIGGCTVGLIGYGNVATRVERIVRAMDAEVLHTSTRDDGHPGWRALPDLLAASDIVSLHLPLTDSTAGMIDRAALDRMKPGTVLVNTSRGPIVDESALVEALRSQKLAGAGLDVFATEPVPVDNPLLSLDNVVLTPHVTWYTADTMRRYLEHGLDNCRRLRDGRELANVVNGIVSPNRPVNRDGPSQ</sequence>
<protein>
    <submittedName>
        <fullName evidence="7">Lactate dehydrogenase-like oxidoreductase</fullName>
    </submittedName>
</protein>
<dbReference type="EMBL" id="BCTA01000052">
    <property type="protein sequence ID" value="GAT10759.1"/>
    <property type="molecule type" value="Genomic_DNA"/>
</dbReference>
<dbReference type="Pfam" id="PF02826">
    <property type="entry name" value="2-Hacid_dh_C"/>
    <property type="match status" value="1"/>
</dbReference>
<dbReference type="InterPro" id="IPR006139">
    <property type="entry name" value="D-isomer_2_OHA_DH_cat_dom"/>
</dbReference>
<evidence type="ECO:0000256" key="2">
    <source>
        <dbReference type="ARBA" id="ARBA00023002"/>
    </source>
</evidence>
<keyword evidence="8" id="KW-1185">Reference proteome</keyword>
<name>A0ABQ0KN13_MYCNV</name>
<reference evidence="7 8" key="1">
    <citation type="journal article" date="2016" name="Genome Announc.">
        <title>Draft Genome Sequences of Five Rapidly Growing Mycobacterium Species, M. thermoresistibile, M. fortuitum subsp. acetamidolyticum, M. canariasense, M. brisbanense, and M. novocastrense.</title>
        <authorList>
            <person name="Katahira K."/>
            <person name="Ogura Y."/>
            <person name="Gotoh Y."/>
            <person name="Hayashi T."/>
        </authorList>
    </citation>
    <scope>NUCLEOTIDE SEQUENCE [LARGE SCALE GENOMIC DNA]</scope>
    <source>
        <strain evidence="7 8">JCM18114</strain>
    </source>
</reference>
<dbReference type="InterPro" id="IPR006140">
    <property type="entry name" value="D-isomer_DH_NAD-bd"/>
</dbReference>
<comment type="similarity">
    <text evidence="1 4">Belongs to the D-isomer specific 2-hydroxyacid dehydrogenase family.</text>
</comment>
<organism evidence="7 8">
    <name type="scientific">Mycolicibacterium novocastrense</name>
    <name type="common">Mycobacterium novocastrense</name>
    <dbReference type="NCBI Taxonomy" id="59813"/>
    <lineage>
        <taxon>Bacteria</taxon>
        <taxon>Bacillati</taxon>
        <taxon>Actinomycetota</taxon>
        <taxon>Actinomycetes</taxon>
        <taxon>Mycobacteriales</taxon>
        <taxon>Mycobacteriaceae</taxon>
        <taxon>Mycolicibacterium</taxon>
    </lineage>
</organism>
<evidence type="ECO:0000313" key="7">
    <source>
        <dbReference type="EMBL" id="GAT10759.1"/>
    </source>
</evidence>
<evidence type="ECO:0000256" key="3">
    <source>
        <dbReference type="ARBA" id="ARBA00023027"/>
    </source>
</evidence>
<dbReference type="SUPFAM" id="SSF51735">
    <property type="entry name" value="NAD(P)-binding Rossmann-fold domains"/>
    <property type="match status" value="1"/>
</dbReference>
<dbReference type="SUPFAM" id="SSF52283">
    <property type="entry name" value="Formate/glycerate dehydrogenase catalytic domain-like"/>
    <property type="match status" value="1"/>
</dbReference>
<dbReference type="InterPro" id="IPR029753">
    <property type="entry name" value="D-isomer_DH_CS"/>
</dbReference>
<evidence type="ECO:0000256" key="4">
    <source>
        <dbReference type="RuleBase" id="RU003719"/>
    </source>
</evidence>
<evidence type="ECO:0000259" key="5">
    <source>
        <dbReference type="Pfam" id="PF00389"/>
    </source>
</evidence>
<dbReference type="Gene3D" id="3.40.50.720">
    <property type="entry name" value="NAD(P)-binding Rossmann-like Domain"/>
    <property type="match status" value="2"/>
</dbReference>
<dbReference type="PROSITE" id="PS00671">
    <property type="entry name" value="D_2_HYDROXYACID_DH_3"/>
    <property type="match status" value="1"/>
</dbReference>
<comment type="caution">
    <text evidence="7">The sequence shown here is derived from an EMBL/GenBank/DDBJ whole genome shotgun (WGS) entry which is preliminary data.</text>
</comment>
<evidence type="ECO:0000256" key="1">
    <source>
        <dbReference type="ARBA" id="ARBA00005854"/>
    </source>
</evidence>
<evidence type="ECO:0000259" key="6">
    <source>
        <dbReference type="Pfam" id="PF02826"/>
    </source>
</evidence>
<dbReference type="Pfam" id="PF00389">
    <property type="entry name" value="2-Hacid_dh"/>
    <property type="match status" value="1"/>
</dbReference>
<evidence type="ECO:0000313" key="8">
    <source>
        <dbReference type="Proteomes" id="UP000069773"/>
    </source>
</evidence>
<dbReference type="PROSITE" id="PS00670">
    <property type="entry name" value="D_2_HYDROXYACID_DH_2"/>
    <property type="match status" value="1"/>
</dbReference>
<dbReference type="InterPro" id="IPR036291">
    <property type="entry name" value="NAD(P)-bd_dom_sf"/>
</dbReference>
<keyword evidence="3" id="KW-0520">NAD</keyword>
<dbReference type="Proteomes" id="UP000069773">
    <property type="component" value="Unassembled WGS sequence"/>
</dbReference>
<dbReference type="PANTHER" id="PTHR43761:SF1">
    <property type="entry name" value="D-ISOMER SPECIFIC 2-HYDROXYACID DEHYDROGENASE CATALYTIC DOMAIN-CONTAINING PROTEIN-RELATED"/>
    <property type="match status" value="1"/>
</dbReference>
<dbReference type="RefSeq" id="WP_234787719.1">
    <property type="nucleotide sequence ID" value="NZ_BCTA01000052.1"/>
</dbReference>
<proteinExistence type="inferred from homology"/>
<dbReference type="PANTHER" id="PTHR43761">
    <property type="entry name" value="D-ISOMER SPECIFIC 2-HYDROXYACID DEHYDROGENASE FAMILY PROTEIN (AFU_ORTHOLOGUE AFUA_1G13630)"/>
    <property type="match status" value="1"/>
</dbReference>
<dbReference type="InterPro" id="IPR050418">
    <property type="entry name" value="D-iso_2-hydroxyacid_DH_PdxB"/>
</dbReference>
<keyword evidence="2 4" id="KW-0560">Oxidoreductase</keyword>
<accession>A0ABQ0KN13</accession>